<evidence type="ECO:0000313" key="3">
    <source>
        <dbReference type="EMBL" id="NIF23376.1"/>
    </source>
</evidence>
<reference evidence="3 4" key="1">
    <citation type="journal article" date="2019" name="bioRxiv">
        <title>Bacteria contribute to plant secondary compound degradation in a generalist herbivore system.</title>
        <authorList>
            <person name="Francoeur C.B."/>
            <person name="Khadempour L."/>
            <person name="Moreira-Soto R.D."/>
            <person name="Gotting K."/>
            <person name="Book A.J."/>
            <person name="Pinto-Tomas A.A."/>
            <person name="Keefover-Ring K."/>
            <person name="Currie C.R."/>
        </authorList>
    </citation>
    <scope>NUCLEOTIDE SEQUENCE [LARGE SCALE GENOMIC DNA]</scope>
    <source>
        <strain evidence="3">Acro-835</strain>
    </source>
</reference>
<feature type="signal peptide" evidence="1">
    <location>
        <begin position="1"/>
        <end position="26"/>
    </location>
</feature>
<dbReference type="EMBL" id="VWXF01000008">
    <property type="protein sequence ID" value="NIF23376.1"/>
    <property type="molecule type" value="Genomic_DNA"/>
</dbReference>
<feature type="chain" id="PRO_5046128523" evidence="1">
    <location>
        <begin position="27"/>
        <end position="108"/>
    </location>
</feature>
<keyword evidence="1" id="KW-0732">Signal</keyword>
<dbReference type="InterPro" id="IPR051675">
    <property type="entry name" value="Endo/Exo/Phosphatase_dom_1"/>
</dbReference>
<dbReference type="GO" id="GO:0003677">
    <property type="term" value="F:DNA binding"/>
    <property type="evidence" value="ECO:0007669"/>
    <property type="project" value="UniProtKB-KW"/>
</dbReference>
<dbReference type="InterPro" id="IPR004509">
    <property type="entry name" value="Competence_ComEA_HhH"/>
</dbReference>
<dbReference type="InterPro" id="IPR003583">
    <property type="entry name" value="Hlx-hairpin-Hlx_DNA-bd_motif"/>
</dbReference>
<dbReference type="PANTHER" id="PTHR21180">
    <property type="entry name" value="ENDONUCLEASE/EXONUCLEASE/PHOSPHATASE FAMILY DOMAIN-CONTAINING PROTEIN 1"/>
    <property type="match status" value="1"/>
</dbReference>
<feature type="domain" description="Helix-hairpin-helix DNA-binding motif class 1" evidence="2">
    <location>
        <begin position="56"/>
        <end position="75"/>
    </location>
</feature>
<dbReference type="NCBIfam" id="TIGR00426">
    <property type="entry name" value="competence protein ComEA helix-hairpin-helix repeat region"/>
    <property type="match status" value="1"/>
</dbReference>
<dbReference type="Pfam" id="PF12836">
    <property type="entry name" value="HHH_3"/>
    <property type="match status" value="1"/>
</dbReference>
<dbReference type="RefSeq" id="WP_167016599.1">
    <property type="nucleotide sequence ID" value="NZ_VWXF01000008.1"/>
</dbReference>
<dbReference type="InterPro" id="IPR010994">
    <property type="entry name" value="RuvA_2-like"/>
</dbReference>
<keyword evidence="4" id="KW-1185">Reference proteome</keyword>
<gene>
    <name evidence="3" type="ORF">F3J40_17495</name>
</gene>
<dbReference type="PANTHER" id="PTHR21180:SF32">
    <property type="entry name" value="ENDONUCLEASE_EXONUCLEASE_PHOSPHATASE FAMILY DOMAIN-CONTAINING PROTEIN 1"/>
    <property type="match status" value="1"/>
</dbReference>
<sequence length="108" mass="11549">MIKRTTFAFYLSLVLSGAGWHQAALAVEKPAAAAATQPQPADASTVVSINTATAEQLAQAMRGIGLKKAQAIVSYREQYGLFSHLEQLKEVPGIGIALVERNADRLKL</sequence>
<name>A0ABX0RDE5_9GAMM</name>
<dbReference type="SUPFAM" id="SSF47781">
    <property type="entry name" value="RuvA domain 2-like"/>
    <property type="match status" value="1"/>
</dbReference>
<protein>
    <submittedName>
        <fullName evidence="3">ComEA family DNA-binding protein</fullName>
    </submittedName>
</protein>
<dbReference type="Proteomes" id="UP001515683">
    <property type="component" value="Unassembled WGS sequence"/>
</dbReference>
<evidence type="ECO:0000256" key="1">
    <source>
        <dbReference type="SAM" id="SignalP"/>
    </source>
</evidence>
<comment type="caution">
    <text evidence="3">The sequence shown here is derived from an EMBL/GenBank/DDBJ whole genome shotgun (WGS) entry which is preliminary data.</text>
</comment>
<feature type="domain" description="Helix-hairpin-helix DNA-binding motif class 1" evidence="2">
    <location>
        <begin position="86"/>
        <end position="105"/>
    </location>
</feature>
<organism evidence="3 4">
    <name type="scientific">Candidatus Pantoea multigeneris</name>
    <dbReference type="NCBI Taxonomy" id="2608357"/>
    <lineage>
        <taxon>Bacteria</taxon>
        <taxon>Pseudomonadati</taxon>
        <taxon>Pseudomonadota</taxon>
        <taxon>Gammaproteobacteria</taxon>
        <taxon>Enterobacterales</taxon>
        <taxon>Erwiniaceae</taxon>
        <taxon>Pantoea</taxon>
    </lineage>
</organism>
<dbReference type="Gene3D" id="1.10.150.280">
    <property type="entry name" value="AF1531-like domain"/>
    <property type="match status" value="1"/>
</dbReference>
<dbReference type="SMART" id="SM00278">
    <property type="entry name" value="HhH1"/>
    <property type="match status" value="2"/>
</dbReference>
<keyword evidence="3" id="KW-0238">DNA-binding</keyword>
<evidence type="ECO:0000259" key="2">
    <source>
        <dbReference type="SMART" id="SM00278"/>
    </source>
</evidence>
<accession>A0ABX0RDE5</accession>
<evidence type="ECO:0000313" key="4">
    <source>
        <dbReference type="Proteomes" id="UP001515683"/>
    </source>
</evidence>
<proteinExistence type="predicted"/>